<organism evidence="1 2">
    <name type="scientific">Streptomyces lonarensis</name>
    <dbReference type="NCBI Taxonomy" id="700599"/>
    <lineage>
        <taxon>Bacteria</taxon>
        <taxon>Bacillati</taxon>
        <taxon>Actinomycetota</taxon>
        <taxon>Actinomycetes</taxon>
        <taxon>Kitasatosporales</taxon>
        <taxon>Streptomycetaceae</taxon>
        <taxon>Streptomyces</taxon>
    </lineage>
</organism>
<sequence>MRSQITFEQLLSGAQYFAHLALAAHADEATEVFLLHAGVSVERMAKATLVQVHPTLLAEVKGSDDMLLHFAGATSAPPRRFHTVGASVAISRLRKMGVLPRSGDLDALIELRNGVAHLGASTAEDYLLPFLEANGKLLEHTDQEPAVFWGPWADFVKTTVDENLGRAQRETQRRISQARFRMKTRFERMPKGAAEQLATAVTEPGFVIDGRVPSGVLFRTPVRCPACDTQAAELLLCADNDALLFEMELMVEGLLCRLCGLGLVGPEEVESAGLSPTVRYSVEDLTDAEEALAHEQQALYRSW</sequence>
<evidence type="ECO:0000313" key="1">
    <source>
        <dbReference type="EMBL" id="NJQ04048.1"/>
    </source>
</evidence>
<dbReference type="EMBL" id="JAAVJD010000001">
    <property type="protein sequence ID" value="NJQ04048.1"/>
    <property type="molecule type" value="Genomic_DNA"/>
</dbReference>
<dbReference type="Proteomes" id="UP000578686">
    <property type="component" value="Unassembled WGS sequence"/>
</dbReference>
<evidence type="ECO:0000313" key="2">
    <source>
        <dbReference type="Proteomes" id="UP000578686"/>
    </source>
</evidence>
<dbReference type="AlphaFoldDB" id="A0A7X6HX14"/>
<name>A0A7X6HX14_9ACTN</name>
<keyword evidence="2" id="KW-1185">Reference proteome</keyword>
<accession>A0A7X6HX14</accession>
<reference evidence="1 2" key="1">
    <citation type="submission" date="2020-03" db="EMBL/GenBank/DDBJ databases">
        <title>Draft genome of Streptomyces sp. ventii, isolated from the Axial Seamount in the Pacific Ocean, and resequencing of the two type strains Streptomyces lonarensis strain NCL 716 and Streptomyces bohaiensis strain 11A07.</title>
        <authorList>
            <person name="Loughran R.M."/>
            <person name="Pfannmuller K.M."/>
            <person name="Wasson B.J."/>
            <person name="Deadmond M.C."/>
            <person name="Paddock B.E."/>
            <person name="Koyack M.J."/>
            <person name="Gallegos D.A."/>
            <person name="Mitchell E.A."/>
            <person name="Ushijima B."/>
            <person name="Saw J.H."/>
            <person name="Mcphail K.L."/>
            <person name="Videau P."/>
        </authorList>
    </citation>
    <scope>NUCLEOTIDE SEQUENCE [LARGE SCALE GENOMIC DNA]</scope>
    <source>
        <strain evidence="1 2">NCL716</strain>
    </source>
</reference>
<protein>
    <submittedName>
        <fullName evidence="1">Uncharacterized protein</fullName>
    </submittedName>
</protein>
<dbReference type="RefSeq" id="WP_167967351.1">
    <property type="nucleotide sequence ID" value="NZ_BHZG01000008.1"/>
</dbReference>
<proteinExistence type="predicted"/>
<gene>
    <name evidence="1" type="ORF">HCN56_00260</name>
</gene>
<comment type="caution">
    <text evidence="1">The sequence shown here is derived from an EMBL/GenBank/DDBJ whole genome shotgun (WGS) entry which is preliminary data.</text>
</comment>